<evidence type="ECO:0000256" key="1">
    <source>
        <dbReference type="ARBA" id="ARBA00022801"/>
    </source>
</evidence>
<evidence type="ECO:0000313" key="3">
    <source>
        <dbReference type="EMBL" id="MDT0332018.1"/>
    </source>
</evidence>
<evidence type="ECO:0000313" key="4">
    <source>
        <dbReference type="Proteomes" id="UP001183390"/>
    </source>
</evidence>
<keyword evidence="1 3" id="KW-0378">Hydrolase</keyword>
<reference evidence="4" key="1">
    <citation type="submission" date="2023-07" db="EMBL/GenBank/DDBJ databases">
        <title>30 novel species of actinomycetes from the DSMZ collection.</title>
        <authorList>
            <person name="Nouioui I."/>
        </authorList>
    </citation>
    <scope>NUCLEOTIDE SEQUENCE [LARGE SCALE GENOMIC DNA]</scope>
    <source>
        <strain evidence="4">DSM 44743</strain>
    </source>
</reference>
<proteinExistence type="predicted"/>
<name>A0ABU2MH35_9ACTN</name>
<organism evidence="3 4">
    <name type="scientific">Nocardiopsis lambiniae</name>
    <dbReference type="NCBI Taxonomy" id="3075539"/>
    <lineage>
        <taxon>Bacteria</taxon>
        <taxon>Bacillati</taxon>
        <taxon>Actinomycetota</taxon>
        <taxon>Actinomycetes</taxon>
        <taxon>Streptosporangiales</taxon>
        <taxon>Nocardiopsidaceae</taxon>
        <taxon>Nocardiopsis</taxon>
    </lineage>
</organism>
<dbReference type="Gene3D" id="3.40.50.1820">
    <property type="entry name" value="alpha/beta hydrolase"/>
    <property type="match status" value="1"/>
</dbReference>
<dbReference type="Proteomes" id="UP001183390">
    <property type="component" value="Unassembled WGS sequence"/>
</dbReference>
<evidence type="ECO:0000259" key="2">
    <source>
        <dbReference type="Pfam" id="PF07859"/>
    </source>
</evidence>
<accession>A0ABU2MH35</accession>
<dbReference type="GO" id="GO:0016787">
    <property type="term" value="F:hydrolase activity"/>
    <property type="evidence" value="ECO:0007669"/>
    <property type="project" value="UniProtKB-KW"/>
</dbReference>
<dbReference type="InterPro" id="IPR029058">
    <property type="entry name" value="AB_hydrolase_fold"/>
</dbReference>
<dbReference type="RefSeq" id="WP_311514460.1">
    <property type="nucleotide sequence ID" value="NZ_JAVREP010000033.1"/>
</dbReference>
<dbReference type="SUPFAM" id="SSF53474">
    <property type="entry name" value="alpha/beta-Hydrolases"/>
    <property type="match status" value="1"/>
</dbReference>
<protein>
    <submittedName>
        <fullName evidence="3">Alpha/beta hydrolase</fullName>
    </submittedName>
</protein>
<dbReference type="Pfam" id="PF07859">
    <property type="entry name" value="Abhydrolase_3"/>
    <property type="match status" value="1"/>
</dbReference>
<comment type="caution">
    <text evidence="3">The sequence shown here is derived from an EMBL/GenBank/DDBJ whole genome shotgun (WGS) entry which is preliminary data.</text>
</comment>
<dbReference type="EMBL" id="JAVREP010000033">
    <property type="protein sequence ID" value="MDT0332018.1"/>
    <property type="molecule type" value="Genomic_DNA"/>
</dbReference>
<feature type="domain" description="Alpha/beta hydrolase fold-3" evidence="2">
    <location>
        <begin position="75"/>
        <end position="273"/>
    </location>
</feature>
<dbReference type="InterPro" id="IPR013094">
    <property type="entry name" value="AB_hydrolase_3"/>
</dbReference>
<sequence>MPSLVARVLALALRVVRKRPMESVEGAREWLHRPKEDPAPPLWVTQRHWITLREVGGFPVYTVLPGEVPEPEKAVLYVHGGTYVSEISAWHWVLISRMADTGCRVEVPLYGLAPEHTYREAFPFLTEVYRELSDDVAAGRTVFAGDSAGGGLALALAQTLPGSGLPEPARLILISPWADLTMSNPDIAEVDEHDPWLSPVGMVEAAKSWSGGDDLALPRLSPVYGELATLPPLDLYIGTRDVLLPDTRRLRDLVTEVGGTVRLSEEEGAFHIYPLVPVPEGGEARAEILRTVRDL</sequence>
<dbReference type="PANTHER" id="PTHR48081:SF8">
    <property type="entry name" value="ALPHA_BETA HYDROLASE FOLD-3 DOMAIN-CONTAINING PROTEIN-RELATED"/>
    <property type="match status" value="1"/>
</dbReference>
<dbReference type="PANTHER" id="PTHR48081">
    <property type="entry name" value="AB HYDROLASE SUPERFAMILY PROTEIN C4A8.06C"/>
    <property type="match status" value="1"/>
</dbReference>
<keyword evidence="4" id="KW-1185">Reference proteome</keyword>
<dbReference type="InterPro" id="IPR050300">
    <property type="entry name" value="GDXG_lipolytic_enzyme"/>
</dbReference>
<gene>
    <name evidence="3" type="ORF">RM479_26720</name>
</gene>